<comment type="caution">
    <text evidence="1">The sequence shown here is derived from an EMBL/GenBank/DDBJ whole genome shotgun (WGS) entry which is preliminary data.</text>
</comment>
<dbReference type="SUPFAM" id="SSF48403">
    <property type="entry name" value="Ankyrin repeat"/>
    <property type="match status" value="1"/>
</dbReference>
<dbReference type="Gene3D" id="1.25.40.20">
    <property type="entry name" value="Ankyrin repeat-containing domain"/>
    <property type="match status" value="2"/>
</dbReference>
<reference evidence="1" key="1">
    <citation type="journal article" date="2012" name="Science">
        <title>Fermentation, hydrogen, and sulfur metabolism in multiple uncultivated bacterial phyla.</title>
        <authorList>
            <person name="Wrighton K.C."/>
            <person name="Thomas B.C."/>
            <person name="Sharon I."/>
            <person name="Miller C.S."/>
            <person name="Castelle C.J."/>
            <person name="VerBerkmoes N.C."/>
            <person name="Wilkins M.J."/>
            <person name="Hettich R.L."/>
            <person name="Lipton M.S."/>
            <person name="Williams K.H."/>
            <person name="Long P.E."/>
            <person name="Banfield J.F."/>
        </authorList>
    </citation>
    <scope>NUCLEOTIDE SEQUENCE [LARGE SCALE GENOMIC DNA]</scope>
</reference>
<evidence type="ECO:0000313" key="1">
    <source>
        <dbReference type="EMBL" id="EKE30193.1"/>
    </source>
</evidence>
<sequence length="488" mass="56378">MTKENLDDITRLLSLDFDELAWVLGHSPGEAKAIVDSAVTSSLAVCGLVDDVSGNVDDVMASISYKSDYRKEELILIAAPLLSLLEENVNFSWVDKIHESENLFCTDENGNDILMAMLIGWNVDAIEYLIKFPFYFNHKNKEGKTIVDILYSLKNNPWSILNSVKVGMCADMIAEKLESEPTFEFIEFLISGSQYSWAYSDILAGVRKSWNMNETVAWNTLLITASMYWEYRLVKALVNYWCDIGYVGNWWKTALELAQKMAESRPDTEWYRDIVNLLTIMSNPWASEAIMDYLIEFAASCGATPNPYAHFMGLLSKSVNINVVDTNTWNTLLNTAILNWNEPLMKLLLKNWARTDIKNMAWLDCKELAKLKWNVFYQNFMVVLGDVKREEEKFNKALDFLSSSADSGIIDQLTFIRHSKDLNARNWSWDAILHILAKKWDLNSFETIFKLWGDIYMRDNKLNSMFDCAREWKNIKLLEFIEQNYIPF</sequence>
<dbReference type="InterPro" id="IPR036770">
    <property type="entry name" value="Ankyrin_rpt-contain_sf"/>
</dbReference>
<name>K2G4N2_9BACT</name>
<organism evidence="1">
    <name type="scientific">uncultured bacterium</name>
    <name type="common">gcode 4</name>
    <dbReference type="NCBI Taxonomy" id="1234023"/>
    <lineage>
        <taxon>Bacteria</taxon>
        <taxon>environmental samples</taxon>
    </lineage>
</organism>
<dbReference type="AlphaFoldDB" id="K2G4N2"/>
<protein>
    <recommendedName>
        <fullName evidence="2">Ankyrin repeat protein</fullName>
    </recommendedName>
</protein>
<proteinExistence type="predicted"/>
<accession>K2G4N2</accession>
<gene>
    <name evidence="1" type="ORF">ACD_2C00027G0006</name>
</gene>
<evidence type="ECO:0008006" key="2">
    <source>
        <dbReference type="Google" id="ProtNLM"/>
    </source>
</evidence>
<dbReference type="EMBL" id="AMFJ01000027">
    <property type="protein sequence ID" value="EKE30193.1"/>
    <property type="molecule type" value="Genomic_DNA"/>
</dbReference>